<feature type="region of interest" description="Disordered" evidence="2">
    <location>
        <begin position="295"/>
        <end position="327"/>
    </location>
</feature>
<keyword evidence="1" id="KW-0175">Coiled coil</keyword>
<evidence type="ECO:0000313" key="5">
    <source>
        <dbReference type="Proteomes" id="UP000298138"/>
    </source>
</evidence>
<gene>
    <name evidence="4" type="ORF">EX30DRAFT_343648</name>
</gene>
<feature type="region of interest" description="Disordered" evidence="2">
    <location>
        <begin position="378"/>
        <end position="451"/>
    </location>
</feature>
<dbReference type="InterPro" id="IPR025122">
    <property type="entry name" value="DUF4048"/>
</dbReference>
<feature type="compositionally biased region" description="Basic and acidic residues" evidence="2">
    <location>
        <begin position="229"/>
        <end position="238"/>
    </location>
</feature>
<feature type="compositionally biased region" description="Basic residues" evidence="2">
    <location>
        <begin position="239"/>
        <end position="251"/>
    </location>
</feature>
<dbReference type="Proteomes" id="UP000298138">
    <property type="component" value="Unassembled WGS sequence"/>
</dbReference>
<proteinExistence type="predicted"/>
<dbReference type="OrthoDB" id="4097086at2759"/>
<dbReference type="InParanoid" id="A0A4S2MLV3"/>
<dbReference type="Pfam" id="PF13257">
    <property type="entry name" value="DUF4048"/>
    <property type="match status" value="1"/>
</dbReference>
<feature type="domain" description="DUF4048" evidence="3">
    <location>
        <begin position="249"/>
        <end position="450"/>
    </location>
</feature>
<accession>A0A4S2MLV3</accession>
<feature type="coiled-coil region" evidence="1">
    <location>
        <begin position="156"/>
        <end position="190"/>
    </location>
</feature>
<feature type="compositionally biased region" description="Polar residues" evidence="2">
    <location>
        <begin position="441"/>
        <end position="451"/>
    </location>
</feature>
<protein>
    <recommendedName>
        <fullName evidence="3">DUF4048 domain-containing protein</fullName>
    </recommendedName>
</protein>
<evidence type="ECO:0000256" key="2">
    <source>
        <dbReference type="SAM" id="MobiDB-lite"/>
    </source>
</evidence>
<dbReference type="EMBL" id="ML220147">
    <property type="protein sequence ID" value="TGZ77905.1"/>
    <property type="molecule type" value="Genomic_DNA"/>
</dbReference>
<feature type="compositionally biased region" description="Low complexity" evidence="2">
    <location>
        <begin position="8"/>
        <end position="33"/>
    </location>
</feature>
<feature type="region of interest" description="Disordered" evidence="2">
    <location>
        <begin position="229"/>
        <end position="263"/>
    </location>
</feature>
<reference evidence="4 5" key="1">
    <citation type="submission" date="2019-04" db="EMBL/GenBank/DDBJ databases">
        <title>Comparative genomics and transcriptomics to analyze fruiting body development in filamentous ascomycetes.</title>
        <authorList>
            <consortium name="DOE Joint Genome Institute"/>
            <person name="Lutkenhaus R."/>
            <person name="Traeger S."/>
            <person name="Breuer J."/>
            <person name="Kuo A."/>
            <person name="Lipzen A."/>
            <person name="Pangilinan J."/>
            <person name="Dilworth D."/>
            <person name="Sandor L."/>
            <person name="Poggeler S."/>
            <person name="Barry K."/>
            <person name="Grigoriev I.V."/>
            <person name="Nowrousian M."/>
        </authorList>
    </citation>
    <scope>NUCLEOTIDE SEQUENCE [LARGE SCALE GENOMIC DNA]</scope>
    <source>
        <strain evidence="4 5">CBS 389.68</strain>
    </source>
</reference>
<feature type="compositionally biased region" description="Low complexity" evidence="2">
    <location>
        <begin position="72"/>
        <end position="81"/>
    </location>
</feature>
<name>A0A4S2MLV3_9PEZI</name>
<organism evidence="4 5">
    <name type="scientific">Ascodesmis nigricans</name>
    <dbReference type="NCBI Taxonomy" id="341454"/>
    <lineage>
        <taxon>Eukaryota</taxon>
        <taxon>Fungi</taxon>
        <taxon>Dikarya</taxon>
        <taxon>Ascomycota</taxon>
        <taxon>Pezizomycotina</taxon>
        <taxon>Pezizomycetes</taxon>
        <taxon>Pezizales</taxon>
        <taxon>Ascodesmidaceae</taxon>
        <taxon>Ascodesmis</taxon>
    </lineage>
</organism>
<dbReference type="AlphaFoldDB" id="A0A4S2MLV3"/>
<evidence type="ECO:0000313" key="4">
    <source>
        <dbReference type="EMBL" id="TGZ77905.1"/>
    </source>
</evidence>
<evidence type="ECO:0000256" key="1">
    <source>
        <dbReference type="SAM" id="Coils"/>
    </source>
</evidence>
<evidence type="ECO:0000259" key="3">
    <source>
        <dbReference type="Pfam" id="PF13257"/>
    </source>
</evidence>
<feature type="compositionally biased region" description="Low complexity" evidence="2">
    <location>
        <begin position="400"/>
        <end position="426"/>
    </location>
</feature>
<keyword evidence="5" id="KW-1185">Reference proteome</keyword>
<sequence length="474" mass="51878">MPPPTAASNHSSGPFSSSPSSSSSIPSTLSPPSMLEDIHTTPETTSDPLRERSLTPSSSTDFKFPAPPAGPPASASASSSASHHHEQPVLRPSTSTPDSRRKRLSLNFPIIPAGFDAPPSRHCSLATPSASGASTPPAMAIATAVPGDSAGFLTALAAQERRVLELREELQKAESELEQLKQQWVLHEATKKRREIASEVAGSYNHSQELREAMSSPTRKEEFERLQQIRNGTKEGQHSRRKVLPSQRHQRTLSLLSPDRGRFDRPLANMEEERRIPLLSKRHTVMNPTMPIRGETSSAMSHNPRALSLDTNDINTRQRRRGQDAILSTGKQIADDFKEGLWTFIEDLKQATVGDDPAYHHPNGTRRIPSRNNLLAEAEKARNPQPATPSKGKQPENPESSIAARRASNSSTSSSSYSYSETQSYRWSTSTTLSEPGVMTPHTQASTPRTSTRLDPLWSHICDIISEPSIIAVP</sequence>
<feature type="region of interest" description="Disordered" evidence="2">
    <location>
        <begin position="1"/>
        <end position="105"/>
    </location>
</feature>